<evidence type="ECO:0000313" key="2">
    <source>
        <dbReference type="Proteomes" id="UP000676565"/>
    </source>
</evidence>
<dbReference type="Proteomes" id="UP000676565">
    <property type="component" value="Unassembled WGS sequence"/>
</dbReference>
<evidence type="ECO:0000313" key="1">
    <source>
        <dbReference type="EMBL" id="MBP3956865.1"/>
    </source>
</evidence>
<protein>
    <recommendedName>
        <fullName evidence="3">DUF3352 domain-containing protein</fullName>
    </recommendedName>
</protein>
<organism evidence="1 2">
    <name type="scientific">Gemmata palustris</name>
    <dbReference type="NCBI Taxonomy" id="2822762"/>
    <lineage>
        <taxon>Bacteria</taxon>
        <taxon>Pseudomonadati</taxon>
        <taxon>Planctomycetota</taxon>
        <taxon>Planctomycetia</taxon>
        <taxon>Gemmatales</taxon>
        <taxon>Gemmataceae</taxon>
        <taxon>Gemmata</taxon>
    </lineage>
</organism>
<name>A0ABS5BT70_9BACT</name>
<proteinExistence type="predicted"/>
<keyword evidence="2" id="KW-1185">Reference proteome</keyword>
<accession>A0ABS5BT70</accession>
<dbReference type="RefSeq" id="WP_210655392.1">
    <property type="nucleotide sequence ID" value="NZ_JAGKQQ010000001.1"/>
</dbReference>
<gene>
    <name evidence="1" type="ORF">J8F10_16460</name>
</gene>
<dbReference type="EMBL" id="JAGKQQ010000001">
    <property type="protein sequence ID" value="MBP3956865.1"/>
    <property type="molecule type" value="Genomic_DNA"/>
</dbReference>
<comment type="caution">
    <text evidence="1">The sequence shown here is derived from an EMBL/GenBank/DDBJ whole genome shotgun (WGS) entry which is preliminary data.</text>
</comment>
<sequence length="720" mass="76864">MFASARHRIPLCFVLAAVLLPIVVTGRVRATDPAPAPALNKVPATAETYHSVLRLGETIELIGRSRAWQRLWNDPVVKELRKKAMEKFSEPGNDGAAALRAFLTEPANAELLGLLLDAASHEVFVSTGTGTGDLLSLGQELLGGAKYGPAFLKLAGRDGGDANAARARIVVRSLAERPERLRVPELLIGFKVSDAAKVKAQLKRLDPLVAGALADTPLKGRSKRATVDGDEFLVLELDGSLIPWDQLPIAMLEEKEGEFAPLIKHLKALKLTVSIGVRQGYLLVAVGPSTDQLAKFGGPGPKLAGLPEFKPLAELAGKPLTAVGYTSAAVRRATGTTAEDVTAYGDVLKAGLEHADLPDDLRKAIEKDGEALLKSIAKDITKPGAATSFSFRTARGWETYAHDYSPAAAGESRPLTLLNHLGGDPLMAAVWRSGTTVDDYRAAVKWAKIIAGHVEKVAIAKAPDAEPIIKSVRQEIYPVLQELSDVTERLWLPALADGQEAVVLDAKWSSKQWHAALPTDRPMPLPELGIVVGVSDREKLEKALEGYLAGANKLLGKARELAPPGSIPEFEIPRPKVETKGGRTFAHYPLPAGLGVDEQLQPTGGLSDKVAVLALSRGHADRLLSETPLAAGLAPFARKAADSAFYLNWAGMVDTAAPWVDFGLRTVAAGGDAKQNEEVARKVTGALKIFRKYGSVTYRQNGATVTHSEAIFQDVPAVEK</sequence>
<evidence type="ECO:0008006" key="3">
    <source>
        <dbReference type="Google" id="ProtNLM"/>
    </source>
</evidence>
<reference evidence="1 2" key="1">
    <citation type="submission" date="2021-04" db="EMBL/GenBank/DDBJ databases">
        <authorList>
            <person name="Ivanova A."/>
        </authorList>
    </citation>
    <scope>NUCLEOTIDE SEQUENCE [LARGE SCALE GENOMIC DNA]</scope>
    <source>
        <strain evidence="1 2">G18</strain>
    </source>
</reference>